<dbReference type="AlphaFoldDB" id="A0A8D8C849"/>
<accession>A0A8D8C849</accession>
<evidence type="ECO:0000313" key="1">
    <source>
        <dbReference type="EMBL" id="CAG6485571.1"/>
    </source>
</evidence>
<reference evidence="1" key="1">
    <citation type="submission" date="2021-05" db="EMBL/GenBank/DDBJ databases">
        <authorList>
            <person name="Alioto T."/>
            <person name="Alioto T."/>
            <person name="Gomez Garrido J."/>
        </authorList>
    </citation>
    <scope>NUCLEOTIDE SEQUENCE</scope>
</reference>
<sequence length="150" mass="17612">MAIEEENHRPRNVFFDQPWLENSRTPLVQDVSRGQFGVLMSNGVFQLGLLFLRWQFECMWVQNKRRKQIPVCVGPEEARDNVHRSFKFDFVHREHLPAVLNNSLQAHLRQISGNASKPNGYTFRRNRSRSVKGPVLRHAFRQIGVSFQKI</sequence>
<protein>
    <submittedName>
        <fullName evidence="1">(northern house mosquito) hypothetical protein</fullName>
    </submittedName>
</protein>
<dbReference type="EMBL" id="HBUE01101554">
    <property type="protein sequence ID" value="CAG6485571.1"/>
    <property type="molecule type" value="Transcribed_RNA"/>
</dbReference>
<organism evidence="1">
    <name type="scientific">Culex pipiens</name>
    <name type="common">House mosquito</name>
    <dbReference type="NCBI Taxonomy" id="7175"/>
    <lineage>
        <taxon>Eukaryota</taxon>
        <taxon>Metazoa</taxon>
        <taxon>Ecdysozoa</taxon>
        <taxon>Arthropoda</taxon>
        <taxon>Hexapoda</taxon>
        <taxon>Insecta</taxon>
        <taxon>Pterygota</taxon>
        <taxon>Neoptera</taxon>
        <taxon>Endopterygota</taxon>
        <taxon>Diptera</taxon>
        <taxon>Nematocera</taxon>
        <taxon>Culicoidea</taxon>
        <taxon>Culicidae</taxon>
        <taxon>Culicinae</taxon>
        <taxon>Culicini</taxon>
        <taxon>Culex</taxon>
        <taxon>Culex</taxon>
    </lineage>
</organism>
<name>A0A8D8C849_CULPI</name>
<proteinExistence type="predicted"/>